<feature type="transmembrane region" description="Helical" evidence="2">
    <location>
        <begin position="589"/>
        <end position="616"/>
    </location>
</feature>
<feature type="compositionally biased region" description="Low complexity" evidence="1">
    <location>
        <begin position="185"/>
        <end position="198"/>
    </location>
</feature>
<keyword evidence="2" id="KW-1133">Transmembrane helix</keyword>
<keyword evidence="2" id="KW-0812">Transmembrane</keyword>
<feature type="transmembrane region" description="Helical" evidence="2">
    <location>
        <begin position="868"/>
        <end position="892"/>
    </location>
</feature>
<keyword evidence="2" id="KW-0472">Membrane</keyword>
<feature type="transmembrane region" description="Helical" evidence="2">
    <location>
        <begin position="367"/>
        <end position="388"/>
    </location>
</feature>
<feature type="region of interest" description="Disordered" evidence="1">
    <location>
        <begin position="270"/>
        <end position="295"/>
    </location>
</feature>
<name>A0A6G0YZ92_APHCR</name>
<proteinExistence type="predicted"/>
<evidence type="ECO:0000256" key="1">
    <source>
        <dbReference type="SAM" id="MobiDB-lite"/>
    </source>
</evidence>
<accession>A0A6G0YZ92</accession>
<reference evidence="3 4" key="1">
    <citation type="submission" date="2019-08" db="EMBL/GenBank/DDBJ databases">
        <title>Whole genome of Aphis craccivora.</title>
        <authorList>
            <person name="Voronova N.V."/>
            <person name="Shulinski R.S."/>
            <person name="Bandarenka Y.V."/>
            <person name="Zhorov D.G."/>
            <person name="Warner D."/>
        </authorList>
    </citation>
    <scope>NUCLEOTIDE SEQUENCE [LARGE SCALE GENOMIC DNA]</scope>
    <source>
        <strain evidence="3">180601</strain>
        <tissue evidence="3">Whole Body</tissue>
    </source>
</reference>
<evidence type="ECO:0000313" key="3">
    <source>
        <dbReference type="EMBL" id="KAF0763300.1"/>
    </source>
</evidence>
<feature type="transmembrane region" description="Helical" evidence="2">
    <location>
        <begin position="394"/>
        <end position="417"/>
    </location>
</feature>
<gene>
    <name evidence="3" type="ORF">FWK35_00009690</name>
</gene>
<dbReference type="Proteomes" id="UP000478052">
    <property type="component" value="Unassembled WGS sequence"/>
</dbReference>
<feature type="compositionally biased region" description="Low complexity" evidence="1">
    <location>
        <begin position="286"/>
        <end position="295"/>
    </location>
</feature>
<organism evidence="3 4">
    <name type="scientific">Aphis craccivora</name>
    <name type="common">Cowpea aphid</name>
    <dbReference type="NCBI Taxonomy" id="307492"/>
    <lineage>
        <taxon>Eukaryota</taxon>
        <taxon>Metazoa</taxon>
        <taxon>Ecdysozoa</taxon>
        <taxon>Arthropoda</taxon>
        <taxon>Hexapoda</taxon>
        <taxon>Insecta</taxon>
        <taxon>Pterygota</taxon>
        <taxon>Neoptera</taxon>
        <taxon>Paraneoptera</taxon>
        <taxon>Hemiptera</taxon>
        <taxon>Sternorrhyncha</taxon>
        <taxon>Aphidomorpha</taxon>
        <taxon>Aphidoidea</taxon>
        <taxon>Aphididae</taxon>
        <taxon>Aphidini</taxon>
        <taxon>Aphis</taxon>
        <taxon>Aphis</taxon>
    </lineage>
</organism>
<dbReference type="OrthoDB" id="10456942at2759"/>
<feature type="transmembrane region" description="Helical" evidence="2">
    <location>
        <begin position="1328"/>
        <end position="1350"/>
    </location>
</feature>
<dbReference type="EMBL" id="VUJU01001918">
    <property type="protein sequence ID" value="KAF0763300.1"/>
    <property type="molecule type" value="Genomic_DNA"/>
</dbReference>
<feature type="region of interest" description="Disordered" evidence="1">
    <location>
        <begin position="951"/>
        <end position="970"/>
    </location>
</feature>
<evidence type="ECO:0000256" key="2">
    <source>
        <dbReference type="SAM" id="Phobius"/>
    </source>
</evidence>
<sequence length="1600" mass="180773">MLYILNGFSKKSRKTKNKSDGKTGIFTQNYQLYWRRDKFIYLLTYCEIGVHDIRNYDYNLLTEQFSKAWIRYYRLFISITHNRGKLLVVTIPPDTAVELNATDKSFSLNQKGGWVSRPGSTSTVSENRLSKNYSNIKHLQQENSRLLSDIGLVRTDGFLAETSTSSNMEQAIDFRDSSIDINPYNRNDNINSTSNNSENNDKDIAGNTNMNQLNRQISQRKINHNRQLHTNTGKYTTMAEEDNSNGYQNAYDLTYNVGDYRYKEYESPTYETGWTSDDEPQETHQGSFWSGSSGSWEPPPYGIGGGYLTDHGPSSKPLDRPSKKPTKNDQNSLQPKVNNVDWKTIGMLALLKLGLAKLQALGFLKTIFLLGFSFKIYMIAVIFKFMLMMKLMKFFKILLLPLFLVRLLPSLIQLLMMPGRILDLLRRLADSNNMQGNQQGGLLPSQNGGLLPNQPGGLLPNQPGGLLPNRPGQLPNRPAAGTPGIIQRSDAGKEIPINESTTANHNIIDKINDPRFKLKDTHLINVKKNDSIPITNSTLENFQKLLESEKCVERIACQISVAEKTGNKPVWINWALHRLHKPGPNRRRVLVVCIRITVIILLTVTAVTTALLYIVYGRTMSETPMRVHDLSEDRPVENTRVVSVERLSPENRSAVEYLSPNSRSMNVHPWASPGTRMPPTDDSDMSISKNRYPNNHRQINHIDYSNLETDNWTIKKERPTDYHDSYDLTYNIADYGSKQSDSIAGIGELNRGPGVELDPYYSTIYGPYNKKPIESQPSMDHQPLSTDYNILPSKSYQPQSTSYQLPTLSYQPPSKIYNPPSISYEPPKITVPQSPILPDPQQKIALLPLSNKSVVDWRLVAIFSLIKLGIAMILPFLLVPQLVTALAFPMILSKLISIKGRIIRFLTSPNNPSAVPSTLPSLPSNMVPSQPSNIRPAGLLSNTVPSPSSNIRPFVPRPIETGNPSDSDQRNNYFGSGVARILSTVVLFTVAIIFVWVRSDRLTANNSDDLTTSSGPVDHGPVLVTNATRHIVTLAIQEPTEERVPTHHSSAEQSLVTAHSQNADVFHNDRLKTRPLMFENRTPLFVIRGKLMKKKPYSPYRRSDNTSTGIDENLNTSDTSRILHKMNIRLNHRQTNNYDYPFLQIDEPIADKDVLNNNQNTYDLTYDVSDKGAEENKKSIDRINSTTFFNKLGQIIPEGLWLLKTPKRSGSFDKPPFGLKTYYQNTKHLENKFEHDVNSDNKILEEQLTQSFPQSKEFNNFKTHRIQDTQQDSLIPQHPGISTVENDIWSSPWKTTIEIPSTNEVIWQRISLMALIKLGLVKMKTIGFIKILFLILFKLKFVLITLFLKFITLLKFVKFSISQLLILPLTAVIFFMTMKATPMNTNLINNLNNNNNPGTIPTLNTLIPTNEDVSMPSETTFFFDTIPSGETIFIPSVEEILIPSVEEVLIPSSETITIPANDNLPLSGGIRNPSRSPISVIPNSNTQSDIDNIDFRGGLQYEPIEVLDPTLDLFQKELNTETCVERIACKIAATGKTGIIPLGMNWILHQVSNPVSNDKLLYYLKAYDDVINEIQTKSPNPDNWETWCLERYDCSNTDKK</sequence>
<feature type="region of interest" description="Disordered" evidence="1">
    <location>
        <begin position="179"/>
        <end position="208"/>
    </location>
</feature>
<keyword evidence="4" id="KW-1185">Reference proteome</keyword>
<protein>
    <submittedName>
        <fullName evidence="3">Uncharacterized protein</fullName>
    </submittedName>
</protein>
<evidence type="ECO:0000313" key="4">
    <source>
        <dbReference type="Proteomes" id="UP000478052"/>
    </source>
</evidence>
<feature type="transmembrane region" description="Helical" evidence="2">
    <location>
        <begin position="977"/>
        <end position="997"/>
    </location>
</feature>
<feature type="region of interest" description="Disordered" evidence="1">
    <location>
        <begin position="312"/>
        <end position="334"/>
    </location>
</feature>
<feature type="transmembrane region" description="Helical" evidence="2">
    <location>
        <begin position="1356"/>
        <end position="1376"/>
    </location>
</feature>
<comment type="caution">
    <text evidence="3">The sequence shown here is derived from an EMBL/GenBank/DDBJ whole genome shotgun (WGS) entry which is preliminary data.</text>
</comment>